<dbReference type="AlphaFoldDB" id="A0A5P8W9I4"/>
<evidence type="ECO:0000313" key="2">
    <source>
        <dbReference type="Proteomes" id="UP000326678"/>
    </source>
</evidence>
<gene>
    <name evidence="1" type="ORF">GXM_06685</name>
</gene>
<protein>
    <submittedName>
        <fullName evidence="1">Uncharacterized protein</fullName>
    </submittedName>
</protein>
<sequence length="37" mass="4397">MNPGYVGCNAPYRDRVKIWFDDRVCARHKHPEFFSPS</sequence>
<dbReference type="Proteomes" id="UP000326678">
    <property type="component" value="Chromosome Gxm1"/>
</dbReference>
<evidence type="ECO:0000313" key="1">
    <source>
        <dbReference type="EMBL" id="QFS49191.1"/>
    </source>
</evidence>
<proteinExistence type="predicted"/>
<keyword evidence="2" id="KW-1185">Reference proteome</keyword>
<reference evidence="1 2" key="1">
    <citation type="submission" date="2019-10" db="EMBL/GenBank/DDBJ databases">
        <title>Genomic and transcriptomic insights into the perfect genentic adaptation of a filamentous nitrogen-fixing cyanobacterium to rice fields.</title>
        <authorList>
            <person name="Chen Z."/>
        </authorList>
    </citation>
    <scope>NUCLEOTIDE SEQUENCE [LARGE SCALE GENOMIC DNA]</scope>
    <source>
        <strain evidence="1">CCNUC1</strain>
    </source>
</reference>
<name>A0A5P8W9I4_9NOSO</name>
<organism evidence="1 2">
    <name type="scientific">Nostoc sphaeroides CCNUC1</name>
    <dbReference type="NCBI Taxonomy" id="2653204"/>
    <lineage>
        <taxon>Bacteria</taxon>
        <taxon>Bacillati</taxon>
        <taxon>Cyanobacteriota</taxon>
        <taxon>Cyanophyceae</taxon>
        <taxon>Nostocales</taxon>
        <taxon>Nostocaceae</taxon>
        <taxon>Nostoc</taxon>
    </lineage>
</organism>
<dbReference type="KEGG" id="nsh:GXM_06685"/>
<dbReference type="EMBL" id="CP045226">
    <property type="protein sequence ID" value="QFS49191.1"/>
    <property type="molecule type" value="Genomic_DNA"/>
</dbReference>
<accession>A0A5P8W9I4</accession>